<organism evidence="2 3">
    <name type="scientific">Pleurodeles waltl</name>
    <name type="common">Iberian ribbed newt</name>
    <dbReference type="NCBI Taxonomy" id="8319"/>
    <lineage>
        <taxon>Eukaryota</taxon>
        <taxon>Metazoa</taxon>
        <taxon>Chordata</taxon>
        <taxon>Craniata</taxon>
        <taxon>Vertebrata</taxon>
        <taxon>Euteleostomi</taxon>
        <taxon>Amphibia</taxon>
        <taxon>Batrachia</taxon>
        <taxon>Caudata</taxon>
        <taxon>Salamandroidea</taxon>
        <taxon>Salamandridae</taxon>
        <taxon>Pleurodelinae</taxon>
        <taxon>Pleurodeles</taxon>
    </lineage>
</organism>
<proteinExistence type="predicted"/>
<name>A0AAV7RPW0_PLEWA</name>
<reference evidence="2" key="1">
    <citation type="journal article" date="2022" name="bioRxiv">
        <title>Sequencing and chromosome-scale assembly of the giantPleurodeles waltlgenome.</title>
        <authorList>
            <person name="Brown T."/>
            <person name="Elewa A."/>
            <person name="Iarovenko S."/>
            <person name="Subramanian E."/>
            <person name="Araus A.J."/>
            <person name="Petzold A."/>
            <person name="Susuki M."/>
            <person name="Suzuki K.-i.T."/>
            <person name="Hayashi T."/>
            <person name="Toyoda A."/>
            <person name="Oliveira C."/>
            <person name="Osipova E."/>
            <person name="Leigh N.D."/>
            <person name="Simon A."/>
            <person name="Yun M.H."/>
        </authorList>
    </citation>
    <scope>NUCLEOTIDE SEQUENCE</scope>
    <source>
        <strain evidence="2">20211129_DDA</strain>
        <tissue evidence="2">Liver</tissue>
    </source>
</reference>
<gene>
    <name evidence="2" type="ORF">NDU88_007347</name>
</gene>
<evidence type="ECO:0000313" key="2">
    <source>
        <dbReference type="EMBL" id="KAJ1154602.1"/>
    </source>
</evidence>
<keyword evidence="3" id="KW-1185">Reference proteome</keyword>
<sequence>MLVNTLHQPAFAPKNLMLPVYRQTKPCRTPRLPGRSIHSASTVALRIFPRCIRSSKGPQRKRWSQSPAIGSTQAKRGGDETGDSGISCPLRTSPAAAPTSTAPAQLKKLRGTDSAHSPPVGRSREAETAPECRSPGATEPRLLKRFRGFMRCPPLAEKPLLDHPHALPHEPFRPGTGARRPRHAVGGCAQSAAWNRGPNYPGRPKITCEYSAACTARERARAAQDRGVSASDPEPKLRETYLLR</sequence>
<dbReference type="EMBL" id="JANPWB010000009">
    <property type="protein sequence ID" value="KAJ1154602.1"/>
    <property type="molecule type" value="Genomic_DNA"/>
</dbReference>
<feature type="compositionally biased region" description="Polar residues" evidence="1">
    <location>
        <begin position="64"/>
        <end position="74"/>
    </location>
</feature>
<feature type="region of interest" description="Disordered" evidence="1">
    <location>
        <begin position="221"/>
        <end position="244"/>
    </location>
</feature>
<feature type="compositionally biased region" description="Basic and acidic residues" evidence="1">
    <location>
        <begin position="233"/>
        <end position="244"/>
    </location>
</feature>
<accession>A0AAV7RPW0</accession>
<protein>
    <submittedName>
        <fullName evidence="2">Uncharacterized protein</fullName>
    </submittedName>
</protein>
<feature type="region of interest" description="Disordered" evidence="1">
    <location>
        <begin position="55"/>
        <end position="139"/>
    </location>
</feature>
<dbReference type="AlphaFoldDB" id="A0AAV7RPW0"/>
<evidence type="ECO:0000256" key="1">
    <source>
        <dbReference type="SAM" id="MobiDB-lite"/>
    </source>
</evidence>
<comment type="caution">
    <text evidence="2">The sequence shown here is derived from an EMBL/GenBank/DDBJ whole genome shotgun (WGS) entry which is preliminary data.</text>
</comment>
<dbReference type="Proteomes" id="UP001066276">
    <property type="component" value="Chromosome 5"/>
</dbReference>
<feature type="compositionally biased region" description="Low complexity" evidence="1">
    <location>
        <begin position="92"/>
        <end position="104"/>
    </location>
</feature>
<evidence type="ECO:0000313" key="3">
    <source>
        <dbReference type="Proteomes" id="UP001066276"/>
    </source>
</evidence>